<dbReference type="InterPro" id="IPR016152">
    <property type="entry name" value="PTrfase/Anion_transptr"/>
</dbReference>
<dbReference type="InterPro" id="IPR051541">
    <property type="entry name" value="PTS_SugarTrans_NitroReg"/>
</dbReference>
<dbReference type="PANTHER" id="PTHR47738">
    <property type="entry name" value="PTS SYSTEM FRUCTOSE-LIKE EIIA COMPONENT-RELATED"/>
    <property type="match status" value="1"/>
</dbReference>
<gene>
    <name evidence="2" type="ORF">METZ01_LOCUS53118</name>
</gene>
<dbReference type="SUPFAM" id="SSF55804">
    <property type="entry name" value="Phoshotransferase/anion transport protein"/>
    <property type="match status" value="1"/>
</dbReference>
<feature type="non-terminal residue" evidence="2">
    <location>
        <position position="1"/>
    </location>
</feature>
<organism evidence="2">
    <name type="scientific">marine metagenome</name>
    <dbReference type="NCBI Taxonomy" id="408172"/>
    <lineage>
        <taxon>unclassified sequences</taxon>
        <taxon>metagenomes</taxon>
        <taxon>ecological metagenomes</taxon>
    </lineage>
</organism>
<dbReference type="PROSITE" id="PS51094">
    <property type="entry name" value="PTS_EIIA_TYPE_2"/>
    <property type="match status" value="1"/>
</dbReference>
<dbReference type="GO" id="GO:0030295">
    <property type="term" value="F:protein kinase activator activity"/>
    <property type="evidence" value="ECO:0007669"/>
    <property type="project" value="TreeGrafter"/>
</dbReference>
<sequence>VQRGLDATSRKASLEAAAELIATTQESIGARHLLEALMAREKLGSTSLGDGIAIPHCRYPDCQKPVASLLYLSDPIGFDDQNVDLLFVLVVPEQETRLHLDLLAILARVFDRQPNAQDLRKTRNDRELYEVFQRQVAEALAE</sequence>
<proteinExistence type="predicted"/>
<dbReference type="AlphaFoldDB" id="A0A381S9U8"/>
<dbReference type="InterPro" id="IPR002178">
    <property type="entry name" value="PTS_EIIA_type-2_dom"/>
</dbReference>
<reference evidence="2" key="1">
    <citation type="submission" date="2018-05" db="EMBL/GenBank/DDBJ databases">
        <authorList>
            <person name="Lanie J.A."/>
            <person name="Ng W.-L."/>
            <person name="Kazmierczak K.M."/>
            <person name="Andrzejewski T.M."/>
            <person name="Davidsen T.M."/>
            <person name="Wayne K.J."/>
            <person name="Tettelin H."/>
            <person name="Glass J.I."/>
            <person name="Rusch D."/>
            <person name="Podicherti R."/>
            <person name="Tsui H.-C.T."/>
            <person name="Winkler M.E."/>
        </authorList>
    </citation>
    <scope>NUCLEOTIDE SEQUENCE</scope>
</reference>
<protein>
    <recommendedName>
        <fullName evidence="1">PTS EIIA type-2 domain-containing protein</fullName>
    </recommendedName>
</protein>
<dbReference type="EMBL" id="UINC01002783">
    <property type="protein sequence ID" value="SVA00264.1"/>
    <property type="molecule type" value="Genomic_DNA"/>
</dbReference>
<evidence type="ECO:0000313" key="2">
    <source>
        <dbReference type="EMBL" id="SVA00264.1"/>
    </source>
</evidence>
<feature type="domain" description="PTS EIIA type-2" evidence="1">
    <location>
        <begin position="1"/>
        <end position="135"/>
    </location>
</feature>
<dbReference type="PANTHER" id="PTHR47738:SF1">
    <property type="entry name" value="NITROGEN REGULATORY PROTEIN"/>
    <property type="match status" value="1"/>
</dbReference>
<dbReference type="Pfam" id="PF00359">
    <property type="entry name" value="PTS_EIIA_2"/>
    <property type="match status" value="1"/>
</dbReference>
<dbReference type="CDD" id="cd00211">
    <property type="entry name" value="PTS_IIA_fru"/>
    <property type="match status" value="1"/>
</dbReference>
<dbReference type="Gene3D" id="3.40.930.10">
    <property type="entry name" value="Mannitol-specific EII, Chain A"/>
    <property type="match status" value="1"/>
</dbReference>
<accession>A0A381S9U8</accession>
<name>A0A381S9U8_9ZZZZ</name>
<evidence type="ECO:0000259" key="1">
    <source>
        <dbReference type="PROSITE" id="PS51094"/>
    </source>
</evidence>